<dbReference type="AlphaFoldDB" id="A0AAV3RDM7"/>
<feature type="region of interest" description="Disordered" evidence="2">
    <location>
        <begin position="351"/>
        <end position="386"/>
    </location>
</feature>
<keyword evidence="1" id="KW-0175">Coiled coil</keyword>
<evidence type="ECO:0000256" key="1">
    <source>
        <dbReference type="SAM" id="Coils"/>
    </source>
</evidence>
<feature type="compositionally biased region" description="Acidic residues" evidence="2">
    <location>
        <begin position="357"/>
        <end position="374"/>
    </location>
</feature>
<organism evidence="3 4">
    <name type="scientific">Lithospermum erythrorhizon</name>
    <name type="common">Purple gromwell</name>
    <name type="synonym">Lithospermum officinale var. erythrorhizon</name>
    <dbReference type="NCBI Taxonomy" id="34254"/>
    <lineage>
        <taxon>Eukaryota</taxon>
        <taxon>Viridiplantae</taxon>
        <taxon>Streptophyta</taxon>
        <taxon>Embryophyta</taxon>
        <taxon>Tracheophyta</taxon>
        <taxon>Spermatophyta</taxon>
        <taxon>Magnoliopsida</taxon>
        <taxon>eudicotyledons</taxon>
        <taxon>Gunneridae</taxon>
        <taxon>Pentapetalae</taxon>
        <taxon>asterids</taxon>
        <taxon>lamiids</taxon>
        <taxon>Boraginales</taxon>
        <taxon>Boraginaceae</taxon>
        <taxon>Boraginoideae</taxon>
        <taxon>Lithospermeae</taxon>
        <taxon>Lithospermum</taxon>
    </lineage>
</organism>
<evidence type="ECO:0000313" key="3">
    <source>
        <dbReference type="EMBL" id="GAA0174499.1"/>
    </source>
</evidence>
<sequence>MAEIAATIPLFFNMHNTSHSGPLTSFPSTKDYNIFAKLKPEKIDEDRWHTKWYYVRGGISDTVPKRWTSLAEALCPKFPKTALVKAQIATLKRLFVKLYHYKIFCEEGVLIQASLPRSLTKAWRLLLVGVYLLLLPIPEKEAPSGIACFIPSTSELLQEEESDSAPKAMMGYSANYLGFPLLSLAAMNASYVIARRTDLLDDAREEACEKERAFQLRVKELEEENEKLKVTPTAASKEKKETTAQAMVEIRKHDALQKLQLQLVPNQTTKRVSDYEQKAKAAADALPRRVQEAIHAYQRSHTFHLEAGKETAHCLCRFTKTYRDVNHSIVANYEDFIQRYPKEWFAPLSLAAPLTPEVEDEEEEEEKEEEEEEGNCPSTSANPPTS</sequence>
<reference evidence="3 4" key="1">
    <citation type="submission" date="2024-01" db="EMBL/GenBank/DDBJ databases">
        <title>The complete chloroplast genome sequence of Lithospermum erythrorhizon: insights into the phylogenetic relationship among Boraginaceae species and the maternal lineages of purple gromwells.</title>
        <authorList>
            <person name="Okada T."/>
            <person name="Watanabe K."/>
        </authorList>
    </citation>
    <scope>NUCLEOTIDE SEQUENCE [LARGE SCALE GENOMIC DNA]</scope>
</reference>
<dbReference type="EMBL" id="BAABME010009106">
    <property type="protein sequence ID" value="GAA0174499.1"/>
    <property type="molecule type" value="Genomic_DNA"/>
</dbReference>
<protein>
    <submittedName>
        <fullName evidence="3">Uncharacterized protein</fullName>
    </submittedName>
</protein>
<feature type="compositionally biased region" description="Polar residues" evidence="2">
    <location>
        <begin position="376"/>
        <end position="386"/>
    </location>
</feature>
<comment type="caution">
    <text evidence="3">The sequence shown here is derived from an EMBL/GenBank/DDBJ whole genome shotgun (WGS) entry which is preliminary data.</text>
</comment>
<proteinExistence type="predicted"/>
<keyword evidence="4" id="KW-1185">Reference proteome</keyword>
<name>A0AAV3RDM7_LITER</name>
<accession>A0AAV3RDM7</accession>
<feature type="coiled-coil region" evidence="1">
    <location>
        <begin position="204"/>
        <end position="231"/>
    </location>
</feature>
<dbReference type="Proteomes" id="UP001454036">
    <property type="component" value="Unassembled WGS sequence"/>
</dbReference>
<evidence type="ECO:0000313" key="4">
    <source>
        <dbReference type="Proteomes" id="UP001454036"/>
    </source>
</evidence>
<evidence type="ECO:0000256" key="2">
    <source>
        <dbReference type="SAM" id="MobiDB-lite"/>
    </source>
</evidence>
<gene>
    <name evidence="3" type="ORF">LIER_27881</name>
</gene>